<proteinExistence type="predicted"/>
<evidence type="ECO:0000256" key="1">
    <source>
        <dbReference type="SAM" id="MobiDB-lite"/>
    </source>
</evidence>
<feature type="compositionally biased region" description="Polar residues" evidence="1">
    <location>
        <begin position="128"/>
        <end position="138"/>
    </location>
</feature>
<name>Q9PYS5_GVXN</name>
<dbReference type="KEGG" id="vg:1442353"/>
<dbReference type="InterPro" id="IPR036731">
    <property type="entry name" value="Tlp20_sf"/>
</dbReference>
<keyword evidence="3" id="KW-1185">Reference proteome</keyword>
<gene>
    <name evidence="2" type="primary">ORF119</name>
</gene>
<dbReference type="Gene3D" id="2.70.40.20">
    <property type="entry name" value="Baculovirus telokin-like protein 20"/>
    <property type="match status" value="1"/>
</dbReference>
<accession>Q9PYS5</accession>
<dbReference type="EMBL" id="AF162221">
    <property type="protein sequence ID" value="AAF05233.1"/>
    <property type="molecule type" value="Genomic_DNA"/>
</dbReference>
<dbReference type="Pfam" id="PF06088">
    <property type="entry name" value="TLP-20"/>
    <property type="match status" value="1"/>
</dbReference>
<dbReference type="GeneID" id="1442353"/>
<dbReference type="SUPFAM" id="SSF51289">
    <property type="entry name" value="Tlp20, baculovirus telokin-like protein"/>
    <property type="match status" value="1"/>
</dbReference>
<evidence type="ECO:0000313" key="3">
    <source>
        <dbReference type="Proteomes" id="UP000202921"/>
    </source>
</evidence>
<sequence length="161" mass="18168">MTTSNIVDTDNIVLYPILEDNRITLAVKEEYFLQKVGVGAHRVTVLESEQLDHLHYTQHHIVMERSGCLLLHNCYSEGGITAVLIVTEPFKITKNSVLCHVAFTNDKNMLVPVEVHRADEPTVENEPTPDSTTPTMNPVISIEVKPAPRKPSVFDKFLQEY</sequence>
<protein>
    <submittedName>
        <fullName evidence="2">ORF119</fullName>
    </submittedName>
</protein>
<organism evidence="2 3">
    <name type="scientific">Xestia c-nigrum granulosis virus</name>
    <name type="common">XnGV</name>
    <name type="synonym">Xestia c-nigrum granulovirus</name>
    <dbReference type="NCBI Taxonomy" id="51677"/>
    <lineage>
        <taxon>Viruses</taxon>
        <taxon>Viruses incertae sedis</taxon>
        <taxon>Naldaviricetes</taxon>
        <taxon>Lefavirales</taxon>
        <taxon>Baculoviridae</taxon>
        <taxon>Betabaculovirus</taxon>
        <taxon>Betabaculovirus xecnigri</taxon>
    </lineage>
</organism>
<evidence type="ECO:0000313" key="2">
    <source>
        <dbReference type="EMBL" id="AAF05233.1"/>
    </source>
</evidence>
<organismHost>
    <name type="scientific">Xestia</name>
    <dbReference type="NCBI Taxonomy" id="320016"/>
</organismHost>
<reference evidence="2 3" key="1">
    <citation type="journal article" date="1999" name="Virology">
        <title>Sequence analysis of the Xestia c-nigrum granulovirus genome.</title>
        <authorList>
            <person name="Hayakawa T."/>
            <person name="Ko R."/>
            <person name="Okano K."/>
            <person name="Seong S.I."/>
            <person name="Goto C."/>
            <person name="Maeda S."/>
        </authorList>
    </citation>
    <scope>NUCLEOTIDE SEQUENCE [LARGE SCALE GENOMIC DNA]</scope>
</reference>
<dbReference type="Proteomes" id="UP000202921">
    <property type="component" value="Segment"/>
</dbReference>
<dbReference type="InterPro" id="IPR009092">
    <property type="entry name" value="Telokin-like_Tlp20_baculovir"/>
</dbReference>
<dbReference type="RefSeq" id="NP_059267.1">
    <property type="nucleotide sequence ID" value="NC_002331.1"/>
</dbReference>
<feature type="region of interest" description="Disordered" evidence="1">
    <location>
        <begin position="119"/>
        <end position="138"/>
    </location>
</feature>